<dbReference type="EMBL" id="UHID01000009">
    <property type="protein sequence ID" value="SUP62490.1"/>
    <property type="molecule type" value="Genomic_DNA"/>
</dbReference>
<name>A0A380PBC3_STRGR</name>
<dbReference type="PANTHER" id="PTHR30055:SF238">
    <property type="entry name" value="MYCOFACTOCIN BIOSYNTHESIS TRANSCRIPTIONAL REGULATOR MFTR-RELATED"/>
    <property type="match status" value="1"/>
</dbReference>
<evidence type="ECO:0000256" key="5">
    <source>
        <dbReference type="SAM" id="MobiDB-lite"/>
    </source>
</evidence>
<protein>
    <submittedName>
        <fullName evidence="7">TetR-family transcriptional regulator</fullName>
    </submittedName>
</protein>
<proteinExistence type="predicted"/>
<dbReference type="GO" id="GO:0000976">
    <property type="term" value="F:transcription cis-regulatory region binding"/>
    <property type="evidence" value="ECO:0007669"/>
    <property type="project" value="TreeGrafter"/>
</dbReference>
<evidence type="ECO:0000256" key="3">
    <source>
        <dbReference type="ARBA" id="ARBA00023163"/>
    </source>
</evidence>
<evidence type="ECO:0000313" key="8">
    <source>
        <dbReference type="Proteomes" id="UP000254150"/>
    </source>
</evidence>
<feature type="DNA-binding region" description="H-T-H motif" evidence="4">
    <location>
        <begin position="47"/>
        <end position="66"/>
    </location>
</feature>
<feature type="domain" description="HTH tetR-type" evidence="6">
    <location>
        <begin position="24"/>
        <end position="84"/>
    </location>
</feature>
<dbReference type="Pfam" id="PF17754">
    <property type="entry name" value="TetR_C_14"/>
    <property type="match status" value="1"/>
</dbReference>
<dbReference type="PANTHER" id="PTHR30055">
    <property type="entry name" value="HTH-TYPE TRANSCRIPTIONAL REGULATOR RUTR"/>
    <property type="match status" value="1"/>
</dbReference>
<dbReference type="AlphaFoldDB" id="A0A380PBC3"/>
<dbReference type="PROSITE" id="PS50977">
    <property type="entry name" value="HTH_TETR_2"/>
    <property type="match status" value="1"/>
</dbReference>
<keyword evidence="2 4" id="KW-0238">DNA-binding</keyword>
<evidence type="ECO:0000313" key="7">
    <source>
        <dbReference type="EMBL" id="SUP62490.1"/>
    </source>
</evidence>
<evidence type="ECO:0000259" key="6">
    <source>
        <dbReference type="PROSITE" id="PS50977"/>
    </source>
</evidence>
<sequence>MAAGKDGAPGARIGRPPLTERRRAATRLEIAREAVRLFAARGVAATTADEIAAAAGISPRTLWRYCSSKEECVSPLLTTALDTAAERLTSWPRERALTDGISEHPPGRSAAALADDEQALRDLVRLVRTEPGLRAVWLQVHHAAEPVLARVFASRTGLPPDALAPRVQAALLNSALRVAVEEWAWNEERGTTTPGHVISEVLAIAAAGLPR</sequence>
<dbReference type="InterPro" id="IPR041347">
    <property type="entry name" value="MftR_C"/>
</dbReference>
<dbReference type="InterPro" id="IPR050109">
    <property type="entry name" value="HTH-type_TetR-like_transc_reg"/>
</dbReference>
<evidence type="ECO:0000256" key="4">
    <source>
        <dbReference type="PROSITE-ProRule" id="PRU00335"/>
    </source>
</evidence>
<gene>
    <name evidence="7" type="ORF">NCTC7807_05656</name>
</gene>
<dbReference type="Gene3D" id="1.10.357.10">
    <property type="entry name" value="Tetracycline Repressor, domain 2"/>
    <property type="match status" value="1"/>
</dbReference>
<accession>A0A380PBC3</accession>
<keyword evidence="1" id="KW-0805">Transcription regulation</keyword>
<dbReference type="Proteomes" id="UP000254150">
    <property type="component" value="Unassembled WGS sequence"/>
</dbReference>
<dbReference type="Pfam" id="PF00440">
    <property type="entry name" value="TetR_N"/>
    <property type="match status" value="1"/>
</dbReference>
<evidence type="ECO:0000256" key="2">
    <source>
        <dbReference type="ARBA" id="ARBA00023125"/>
    </source>
</evidence>
<dbReference type="InterPro" id="IPR001647">
    <property type="entry name" value="HTH_TetR"/>
</dbReference>
<dbReference type="RefSeq" id="WP_258565735.1">
    <property type="nucleotide sequence ID" value="NZ_UHID01000009.1"/>
</dbReference>
<keyword evidence="3" id="KW-0804">Transcription</keyword>
<evidence type="ECO:0000256" key="1">
    <source>
        <dbReference type="ARBA" id="ARBA00023015"/>
    </source>
</evidence>
<dbReference type="InterPro" id="IPR009057">
    <property type="entry name" value="Homeodomain-like_sf"/>
</dbReference>
<reference evidence="7 8" key="1">
    <citation type="submission" date="2018-06" db="EMBL/GenBank/DDBJ databases">
        <authorList>
            <consortium name="Pathogen Informatics"/>
            <person name="Doyle S."/>
        </authorList>
    </citation>
    <scope>NUCLEOTIDE SEQUENCE [LARGE SCALE GENOMIC DNA]</scope>
    <source>
        <strain evidence="7 8">NCTC7807</strain>
    </source>
</reference>
<dbReference type="SUPFAM" id="SSF46689">
    <property type="entry name" value="Homeodomain-like"/>
    <property type="match status" value="1"/>
</dbReference>
<organism evidence="7 8">
    <name type="scientific">Streptomyces griseus</name>
    <dbReference type="NCBI Taxonomy" id="1911"/>
    <lineage>
        <taxon>Bacteria</taxon>
        <taxon>Bacillati</taxon>
        <taxon>Actinomycetota</taxon>
        <taxon>Actinomycetes</taxon>
        <taxon>Kitasatosporales</taxon>
        <taxon>Streptomycetaceae</taxon>
        <taxon>Streptomyces</taxon>
    </lineage>
</organism>
<dbReference type="GO" id="GO:0003700">
    <property type="term" value="F:DNA-binding transcription factor activity"/>
    <property type="evidence" value="ECO:0007669"/>
    <property type="project" value="TreeGrafter"/>
</dbReference>
<feature type="region of interest" description="Disordered" evidence="5">
    <location>
        <begin position="1"/>
        <end position="20"/>
    </location>
</feature>
<dbReference type="PRINTS" id="PR00455">
    <property type="entry name" value="HTHTETR"/>
</dbReference>